<dbReference type="InterPro" id="IPR036034">
    <property type="entry name" value="PDZ_sf"/>
</dbReference>
<dbReference type="Gene3D" id="2.30.42.10">
    <property type="match status" value="2"/>
</dbReference>
<dbReference type="PATRIC" id="fig|1260251.3.peg.1114"/>
<dbReference type="InterPro" id="IPR011782">
    <property type="entry name" value="Pept_S1C_Do"/>
</dbReference>
<dbReference type="GO" id="GO:0006508">
    <property type="term" value="P:proteolysis"/>
    <property type="evidence" value="ECO:0007669"/>
    <property type="project" value="UniProtKB-KW"/>
</dbReference>
<comment type="similarity">
    <text evidence="4">Belongs to the peptidase S1C family.</text>
</comment>
<evidence type="ECO:0000256" key="13">
    <source>
        <dbReference type="ARBA" id="ARBA00023016"/>
    </source>
</evidence>
<dbReference type="EC" id="3.4.21.107" evidence="5"/>
<keyword evidence="11" id="KW-0378">Hydrolase</keyword>
<feature type="chain" id="PRO_5038528976" description="Probable periplasmic serine endoprotease DegP-like" evidence="18">
    <location>
        <begin position="31"/>
        <end position="487"/>
    </location>
</feature>
<organism evidence="20 21">
    <name type="scientific">Spiribacter salinus M19-40</name>
    <dbReference type="NCBI Taxonomy" id="1260251"/>
    <lineage>
        <taxon>Bacteria</taxon>
        <taxon>Pseudomonadati</taxon>
        <taxon>Pseudomonadota</taxon>
        <taxon>Gammaproteobacteria</taxon>
        <taxon>Chromatiales</taxon>
        <taxon>Ectothiorhodospiraceae</taxon>
        <taxon>Spiribacter</taxon>
    </lineage>
</organism>
<dbReference type="GO" id="GO:0042597">
    <property type="term" value="C:periplasmic space"/>
    <property type="evidence" value="ECO:0007669"/>
    <property type="project" value="UniProtKB-SubCell"/>
</dbReference>
<name>R4V889_9GAMM</name>
<evidence type="ECO:0000256" key="7">
    <source>
        <dbReference type="ARBA" id="ARBA00022670"/>
    </source>
</evidence>
<evidence type="ECO:0000256" key="9">
    <source>
        <dbReference type="ARBA" id="ARBA00022737"/>
    </source>
</evidence>
<dbReference type="PANTHER" id="PTHR22939">
    <property type="entry name" value="SERINE PROTEASE FAMILY S1C HTRA-RELATED"/>
    <property type="match status" value="1"/>
</dbReference>
<dbReference type="RefSeq" id="WP_016353502.1">
    <property type="nucleotide sequence ID" value="NC_021291.1"/>
</dbReference>
<evidence type="ECO:0000256" key="11">
    <source>
        <dbReference type="ARBA" id="ARBA00022801"/>
    </source>
</evidence>
<evidence type="ECO:0000256" key="14">
    <source>
        <dbReference type="ARBA" id="ARBA00032850"/>
    </source>
</evidence>
<accession>R4V889</accession>
<evidence type="ECO:0000256" key="17">
    <source>
        <dbReference type="SAM" id="MobiDB-lite"/>
    </source>
</evidence>
<feature type="binding site" evidence="16">
    <location>
        <begin position="226"/>
        <end position="228"/>
    </location>
    <ligand>
        <name>substrate</name>
    </ligand>
</feature>
<protein>
    <recommendedName>
        <fullName evidence="6">Probable periplasmic serine endoprotease DegP-like</fullName>
        <ecNumber evidence="5">3.4.21.107</ecNumber>
    </recommendedName>
    <alternativeName>
        <fullName evidence="14">Protease Do</fullName>
    </alternativeName>
</protein>
<keyword evidence="13" id="KW-0346">Stress response</keyword>
<feature type="domain" description="PDZ" evidence="19">
    <location>
        <begin position="369"/>
        <end position="477"/>
    </location>
</feature>
<gene>
    <name evidence="20" type="ORF">SPISAL_05505</name>
</gene>
<evidence type="ECO:0000256" key="2">
    <source>
        <dbReference type="ARBA" id="ARBA00002610"/>
    </source>
</evidence>
<evidence type="ECO:0000313" key="20">
    <source>
        <dbReference type="EMBL" id="AGM41195.1"/>
    </source>
</evidence>
<keyword evidence="7 20" id="KW-0645">Protease</keyword>
<comment type="subcellular location">
    <subcellularLocation>
        <location evidence="3">Periplasm</location>
    </subcellularLocation>
</comment>
<evidence type="ECO:0000256" key="1">
    <source>
        <dbReference type="ARBA" id="ARBA00001772"/>
    </source>
</evidence>
<dbReference type="GO" id="GO:0004252">
    <property type="term" value="F:serine-type endopeptidase activity"/>
    <property type="evidence" value="ECO:0007669"/>
    <property type="project" value="InterPro"/>
</dbReference>
<dbReference type="HOGENOM" id="CLU_020120_1_0_6"/>
<dbReference type="AlphaFoldDB" id="R4V889"/>
<dbReference type="eggNOG" id="COG0265">
    <property type="taxonomic scope" value="Bacteria"/>
</dbReference>
<dbReference type="PROSITE" id="PS50106">
    <property type="entry name" value="PDZ"/>
    <property type="match status" value="2"/>
</dbReference>
<dbReference type="KEGG" id="ssal:SPISAL_05505"/>
<dbReference type="FunFam" id="2.40.10.120:FF:000007">
    <property type="entry name" value="Periplasmic serine endoprotease DegP-like"/>
    <property type="match status" value="1"/>
</dbReference>
<evidence type="ECO:0000256" key="5">
    <source>
        <dbReference type="ARBA" id="ARBA00013035"/>
    </source>
</evidence>
<dbReference type="SUPFAM" id="SSF50494">
    <property type="entry name" value="Trypsin-like serine proteases"/>
    <property type="match status" value="1"/>
</dbReference>
<feature type="domain" description="PDZ" evidence="19">
    <location>
        <begin position="267"/>
        <end position="338"/>
    </location>
</feature>
<dbReference type="CDD" id="cd10839">
    <property type="entry name" value="cpPDZ1_DegP-like"/>
    <property type="match status" value="1"/>
</dbReference>
<dbReference type="Pfam" id="PF13180">
    <property type="entry name" value="PDZ_2"/>
    <property type="match status" value="2"/>
</dbReference>
<evidence type="ECO:0000256" key="6">
    <source>
        <dbReference type="ARBA" id="ARBA00013958"/>
    </source>
</evidence>
<feature type="signal peptide" evidence="18">
    <location>
        <begin position="1"/>
        <end position="30"/>
    </location>
</feature>
<proteinExistence type="inferred from homology"/>
<evidence type="ECO:0000256" key="10">
    <source>
        <dbReference type="ARBA" id="ARBA00022764"/>
    </source>
</evidence>
<evidence type="ECO:0000259" key="19">
    <source>
        <dbReference type="PROSITE" id="PS50106"/>
    </source>
</evidence>
<dbReference type="InterPro" id="IPR001940">
    <property type="entry name" value="Peptidase_S1C"/>
</dbReference>
<dbReference type="SMART" id="SM00228">
    <property type="entry name" value="PDZ"/>
    <property type="match status" value="2"/>
</dbReference>
<evidence type="ECO:0000256" key="12">
    <source>
        <dbReference type="ARBA" id="ARBA00022825"/>
    </source>
</evidence>
<sequence>MANQTMTRHPAAALLTLLVAWALMAGTATAQDGLPDFTGLVENNSPAVVNISTTQEMQPRQGGMPNVPGMPGMPDMDDLPEGHPFRDFMDRFMDEDGERRRQFDTRSLGSGFIISEDGYILTNNHVVENADEIVVRLNDRRQMNAELVGADERTDLALLKVDGEGLPTVETGSSSDLQVGEWVLAIGSPFGFEYSVTAGIISAKGRSLPTENYVPFLQTDVAINPGNSGGPLFNLDGEVIGVNSHIYSRSGGFQGISFAIPIELAVEVADQLRDGGTVSRAWLGVVIQDVTRELAESFGMDRPEGALVAQVMPESPGAKAGFESGDVIVEFNGEDVPNSGSLPPMVGRTEVGSTVPVVVVRDGERQTIDVTLEQLPEGNERPGQSGGGAEPGEFENLGMSVEPLNDERRDALGLSADAVGLVVTGVAGGPAAEAGLRPGDVITRVNREPISDAGELRERLSGVPSGRTVPLLVMREGSQRFLALRMP</sequence>
<evidence type="ECO:0000256" key="3">
    <source>
        <dbReference type="ARBA" id="ARBA00004418"/>
    </source>
</evidence>
<dbReference type="SUPFAM" id="SSF50156">
    <property type="entry name" value="PDZ domain-like"/>
    <property type="match status" value="2"/>
</dbReference>
<dbReference type="InterPro" id="IPR001478">
    <property type="entry name" value="PDZ"/>
</dbReference>
<keyword evidence="12" id="KW-0720">Serine protease</keyword>
<feature type="binding site" evidence="16">
    <location>
        <position position="155"/>
    </location>
    <ligand>
        <name>substrate</name>
    </ligand>
</feature>
<evidence type="ECO:0000256" key="8">
    <source>
        <dbReference type="ARBA" id="ARBA00022729"/>
    </source>
</evidence>
<keyword evidence="21" id="KW-1185">Reference proteome</keyword>
<reference evidence="20 21" key="1">
    <citation type="journal article" date="2013" name="Genome Announc.">
        <title>Draft Genome of Spiribacter salinus M19-40, an Abundant Gammaproteobacterium in Aquatic Hypersaline Environments.</title>
        <authorList>
            <person name="Leon M.J."/>
            <person name="Ghai R."/>
            <person name="Fernandez A.B."/>
            <person name="Sanchez-Porro C."/>
            <person name="Rodriguez-Valera F."/>
            <person name="Ventosa A."/>
        </authorList>
    </citation>
    <scope>NUCLEOTIDE SEQUENCE [LARGE SCALE GENOMIC DNA]</scope>
    <source>
        <strain evidence="20">M19-40</strain>
    </source>
</reference>
<dbReference type="Pfam" id="PF13365">
    <property type="entry name" value="Trypsin_2"/>
    <property type="match status" value="1"/>
</dbReference>
<evidence type="ECO:0000256" key="15">
    <source>
        <dbReference type="PIRSR" id="PIRSR611782-1"/>
    </source>
</evidence>
<keyword evidence="8 18" id="KW-0732">Signal</keyword>
<dbReference type="Gene3D" id="2.40.10.120">
    <property type="match status" value="1"/>
</dbReference>
<keyword evidence="9" id="KW-0677">Repeat</keyword>
<dbReference type="PRINTS" id="PR00834">
    <property type="entry name" value="PROTEASES2C"/>
</dbReference>
<dbReference type="Proteomes" id="UP000017881">
    <property type="component" value="Chromosome"/>
</dbReference>
<keyword evidence="10" id="KW-0574">Periplasm</keyword>
<dbReference type="EMBL" id="CP005963">
    <property type="protein sequence ID" value="AGM41195.1"/>
    <property type="molecule type" value="Genomic_DNA"/>
</dbReference>
<dbReference type="NCBIfam" id="TIGR02037">
    <property type="entry name" value="degP_htrA_DO"/>
    <property type="match status" value="1"/>
</dbReference>
<feature type="region of interest" description="Disordered" evidence="17">
    <location>
        <begin position="373"/>
        <end position="397"/>
    </location>
</feature>
<evidence type="ECO:0000256" key="16">
    <source>
        <dbReference type="PIRSR" id="PIRSR611782-2"/>
    </source>
</evidence>
<dbReference type="InterPro" id="IPR009003">
    <property type="entry name" value="Peptidase_S1_PA"/>
</dbReference>
<comment type="function">
    <text evidence="2">Might be efficient in the degradation of transiently denatured and unfolded proteins which accumulate in the periplasm following stress conditions.</text>
</comment>
<feature type="active site" description="Charge relay system" evidence="15">
    <location>
        <position position="155"/>
    </location>
</feature>
<feature type="active site" description="Charge relay system" evidence="15">
    <location>
        <position position="125"/>
    </location>
</feature>
<evidence type="ECO:0000256" key="4">
    <source>
        <dbReference type="ARBA" id="ARBA00010541"/>
    </source>
</evidence>
<feature type="binding site" evidence="16">
    <location>
        <position position="125"/>
    </location>
    <ligand>
        <name>substrate</name>
    </ligand>
</feature>
<comment type="catalytic activity">
    <reaction evidence="1">
        <text>Acts on substrates that are at least partially unfolded. The cleavage site P1 residue is normally between a pair of hydrophobic residues, such as Val-|-Val.</text>
        <dbReference type="EC" id="3.4.21.107"/>
    </reaction>
</comment>
<evidence type="ECO:0000256" key="18">
    <source>
        <dbReference type="SAM" id="SignalP"/>
    </source>
</evidence>
<feature type="active site" description="Charge relay system" evidence="15">
    <location>
        <position position="228"/>
    </location>
</feature>
<dbReference type="PANTHER" id="PTHR22939:SF130">
    <property type="entry name" value="PERIPLASMIC SERINE ENDOPROTEASE DEGP-LIKE-RELATED"/>
    <property type="match status" value="1"/>
</dbReference>
<evidence type="ECO:0000313" key="21">
    <source>
        <dbReference type="Proteomes" id="UP000017881"/>
    </source>
</evidence>